<organism evidence="4">
    <name type="scientific">Eucalyptus grandis</name>
    <name type="common">Flooded gum</name>
    <dbReference type="NCBI Taxonomy" id="71139"/>
    <lineage>
        <taxon>Eukaryota</taxon>
        <taxon>Viridiplantae</taxon>
        <taxon>Streptophyta</taxon>
        <taxon>Embryophyta</taxon>
        <taxon>Tracheophyta</taxon>
        <taxon>Spermatophyta</taxon>
        <taxon>Magnoliopsida</taxon>
        <taxon>eudicotyledons</taxon>
        <taxon>Gunneridae</taxon>
        <taxon>Pentapetalae</taxon>
        <taxon>rosids</taxon>
        <taxon>malvids</taxon>
        <taxon>Myrtales</taxon>
        <taxon>Myrtaceae</taxon>
        <taxon>Myrtoideae</taxon>
        <taxon>Eucalypteae</taxon>
        <taxon>Eucalyptus</taxon>
    </lineage>
</organism>
<dbReference type="Pfam" id="PF01344">
    <property type="entry name" value="Kelch_1"/>
    <property type="match status" value="2"/>
</dbReference>
<gene>
    <name evidence="4" type="ORF">EUGRSUZ_J02333</name>
</gene>
<dbReference type="SMART" id="SM00612">
    <property type="entry name" value="Kelch"/>
    <property type="match status" value="3"/>
</dbReference>
<dbReference type="OMA" id="WLKGPSM"/>
<accession>A0A059AI32</accession>
<feature type="compositionally biased region" description="Low complexity" evidence="3">
    <location>
        <begin position="32"/>
        <end position="42"/>
    </location>
</feature>
<dbReference type="InterPro" id="IPR015915">
    <property type="entry name" value="Kelch-typ_b-propeller"/>
</dbReference>
<evidence type="ECO:0000256" key="3">
    <source>
        <dbReference type="SAM" id="MobiDB-lite"/>
    </source>
</evidence>
<evidence type="ECO:0000256" key="1">
    <source>
        <dbReference type="ARBA" id="ARBA00022441"/>
    </source>
</evidence>
<keyword evidence="1" id="KW-0880">Kelch repeat</keyword>
<evidence type="ECO:0008006" key="5">
    <source>
        <dbReference type="Google" id="ProtNLM"/>
    </source>
</evidence>
<dbReference type="Gene3D" id="2.120.10.80">
    <property type="entry name" value="Kelch-type beta propeller"/>
    <property type="match status" value="1"/>
</dbReference>
<name>A0A059AI32_EUCGR</name>
<dbReference type="InParanoid" id="A0A059AI32"/>
<dbReference type="EMBL" id="KK198762">
    <property type="protein sequence ID" value="KCW53040.1"/>
    <property type="molecule type" value="Genomic_DNA"/>
</dbReference>
<feature type="compositionally biased region" description="Basic and acidic residues" evidence="3">
    <location>
        <begin position="1"/>
        <end position="31"/>
    </location>
</feature>
<feature type="region of interest" description="Disordered" evidence="3">
    <location>
        <begin position="1"/>
        <end position="46"/>
    </location>
</feature>
<dbReference type="PANTHER" id="PTHR46122:SF5">
    <property type="entry name" value="F-BOX DOMAIN-CONTAINING PROTEIN"/>
    <property type="match status" value="1"/>
</dbReference>
<dbReference type="KEGG" id="egr:104422705"/>
<dbReference type="Gramene" id="KCW53040">
    <property type="protein sequence ID" value="KCW53040"/>
    <property type="gene ID" value="EUGRSUZ_J02333"/>
</dbReference>
<evidence type="ECO:0000313" key="4">
    <source>
        <dbReference type="EMBL" id="KCW53040.1"/>
    </source>
</evidence>
<dbReference type="AlphaFoldDB" id="A0A059AI32"/>
<dbReference type="SUPFAM" id="SSF117281">
    <property type="entry name" value="Kelch motif"/>
    <property type="match status" value="1"/>
</dbReference>
<dbReference type="OrthoDB" id="191037at2759"/>
<sequence>MSKGKGLDGEEERANMEDSDGEAKRKLEKKSSPSSSGIGCSSVVEPQDADYNTPSLSDELEVLILARVPRSLYGKFSTVNKRFLSLIKSGEIFKIRGEIGLKEPSVFMLASGETSWWAFDPQSESCRNLPILPSDTCFAAGDKETFCAGTHLMVSGKEIDGLVIWRYELAKNEWFKGDSMKNPRCLFASATCGNYAFVAGGIDTGSNKVLNSAEKYDPETKSWDWLPMMHQKRKMCSGCYMDKKFYVIGGKNEEEESLTCAEAFDESQNKWEIIPDMLSDMPISTFQSPPLLAVVNDELYTLETSSNELKVYIKSSNSWKRLGPVPIRADFNKGWGVAFKSLGSKLLVIGASSASNTGHGMTILTCYPDPDTEELQWTPLDCGKNSSSHFIWNCCVMMA</sequence>
<dbReference type="GO" id="GO:0005634">
    <property type="term" value="C:nucleus"/>
    <property type="evidence" value="ECO:0007669"/>
    <property type="project" value="UniProtKB-ARBA"/>
</dbReference>
<dbReference type="InterPro" id="IPR052439">
    <property type="entry name" value="F-box/Kelch-repeat"/>
</dbReference>
<reference evidence="4" key="1">
    <citation type="submission" date="2013-07" db="EMBL/GenBank/DDBJ databases">
        <title>The genome of Eucalyptus grandis.</title>
        <authorList>
            <person name="Schmutz J."/>
            <person name="Hayes R."/>
            <person name="Myburg A."/>
            <person name="Tuskan G."/>
            <person name="Grattapaglia D."/>
            <person name="Rokhsar D.S."/>
        </authorList>
    </citation>
    <scope>NUCLEOTIDE SEQUENCE</scope>
    <source>
        <tissue evidence="4">Leaf extractions</tissue>
    </source>
</reference>
<evidence type="ECO:0000256" key="2">
    <source>
        <dbReference type="ARBA" id="ARBA00022737"/>
    </source>
</evidence>
<dbReference type="FunFam" id="2.120.10.80:FF:000007">
    <property type="entry name" value="F-box/kelch-repeat protein SKIP11"/>
    <property type="match status" value="1"/>
</dbReference>
<dbReference type="eggNOG" id="KOG1072">
    <property type="taxonomic scope" value="Eukaryota"/>
</dbReference>
<dbReference type="PANTHER" id="PTHR46122">
    <property type="entry name" value="GALACTOSE OXIDASE/KELCH REPEAT PROTEIN-RELATED"/>
    <property type="match status" value="1"/>
</dbReference>
<dbReference type="GO" id="GO:0005829">
    <property type="term" value="C:cytosol"/>
    <property type="evidence" value="ECO:0000318"/>
    <property type="project" value="GO_Central"/>
</dbReference>
<keyword evidence="2" id="KW-0677">Repeat</keyword>
<protein>
    <recommendedName>
        <fullName evidence="5">F-box domain-containing protein</fullName>
    </recommendedName>
</protein>
<proteinExistence type="predicted"/>
<dbReference type="InterPro" id="IPR006652">
    <property type="entry name" value="Kelch_1"/>
</dbReference>